<name>A0ABR2Y3B3_9PEZI</name>
<dbReference type="EMBL" id="JARVKM010000006">
    <property type="protein sequence ID" value="KAK9780551.1"/>
    <property type="molecule type" value="Genomic_DNA"/>
</dbReference>
<proteinExistence type="predicted"/>
<sequence length="109" mass="12295">MHGGEDILQLELIHVASAIYIPCNACADHSMFSWCYLKFDPAERFHYYEAHFQVSHDIPCASAHREKMDKRLNSSVQELLVLDQAARPALLPRLRPPQAPPQGSPMVLG</sequence>
<keyword evidence="2" id="KW-1185">Reference proteome</keyword>
<organism evidence="1 2">
    <name type="scientific">Seiridium cardinale</name>
    <dbReference type="NCBI Taxonomy" id="138064"/>
    <lineage>
        <taxon>Eukaryota</taxon>
        <taxon>Fungi</taxon>
        <taxon>Dikarya</taxon>
        <taxon>Ascomycota</taxon>
        <taxon>Pezizomycotina</taxon>
        <taxon>Sordariomycetes</taxon>
        <taxon>Xylariomycetidae</taxon>
        <taxon>Amphisphaeriales</taxon>
        <taxon>Sporocadaceae</taxon>
        <taxon>Seiridium</taxon>
    </lineage>
</organism>
<reference evidence="1 2" key="1">
    <citation type="submission" date="2024-02" db="EMBL/GenBank/DDBJ databases">
        <title>First draft genome assembly of two strains of Seiridium cardinale.</title>
        <authorList>
            <person name="Emiliani G."/>
            <person name="Scali E."/>
        </authorList>
    </citation>
    <scope>NUCLEOTIDE SEQUENCE [LARGE SCALE GENOMIC DNA]</scope>
    <source>
        <strain evidence="1 2">BM-138-000479</strain>
    </source>
</reference>
<accession>A0ABR2Y3B3</accession>
<dbReference type="Proteomes" id="UP001465668">
    <property type="component" value="Unassembled WGS sequence"/>
</dbReference>
<evidence type="ECO:0000313" key="2">
    <source>
        <dbReference type="Proteomes" id="UP001465668"/>
    </source>
</evidence>
<gene>
    <name evidence="1" type="ORF">SCAR479_02666</name>
</gene>
<comment type="caution">
    <text evidence="1">The sequence shown here is derived from an EMBL/GenBank/DDBJ whole genome shotgun (WGS) entry which is preliminary data.</text>
</comment>
<protein>
    <submittedName>
        <fullName evidence="1">Uncharacterized protein</fullName>
    </submittedName>
</protein>
<evidence type="ECO:0000313" key="1">
    <source>
        <dbReference type="EMBL" id="KAK9780551.1"/>
    </source>
</evidence>